<dbReference type="GO" id="GO:0005737">
    <property type="term" value="C:cytoplasm"/>
    <property type="evidence" value="ECO:0007669"/>
    <property type="project" value="TreeGrafter"/>
</dbReference>
<evidence type="ECO:0000256" key="1">
    <source>
        <dbReference type="ARBA" id="ARBA00022786"/>
    </source>
</evidence>
<dbReference type="EMBL" id="PRFA01000289">
    <property type="protein sequence ID" value="PWU83770.1"/>
    <property type="molecule type" value="Genomic_DNA"/>
</dbReference>
<sequence length="358" mass="40268">MRSVFGQLFVQLQKSPISTFYASPMFTVKLAGFGSTDAGGPYRDILSQIATEIMTTHPNGTFQLNPLFAQCGRGGQSAVMPNVSMALNSQSSFMFEFFGKLIASCFLTKDLLAVEFPPLFWKCLLSEETTSQDLLAIDPDIMRQLTPEDLMDRTADELEERFPGIFESWSTFVTENSQMNLGAEIPPSTIRSAKILGEHISTLELHKYDVAISYIQRGFDEVVPLYTLNAFRWQQVELIICGAPKLSYDALREVCQVSLPANDARMFLDVIASMTDEDRMLLLRFTTGQTRLPLKEAIKVQRNGAHDSLPTSSTCFFTLRLPSYSSYESMREKILYAIRQCKAIDTDGQAREHIVLDH</sequence>
<dbReference type="PROSITE" id="PS50237">
    <property type="entry name" value="HECT"/>
    <property type="match status" value="1"/>
</dbReference>
<dbReference type="VEuPathDB" id="TriTrypDB:BCY84_20474"/>
<dbReference type="PANTHER" id="PTHR46654:SF1">
    <property type="entry name" value="E3 UBIQUITIN-PROTEIN LIGASE HECTD3"/>
    <property type="match status" value="1"/>
</dbReference>
<organism evidence="4 5">
    <name type="scientific">Trypanosoma cruzi</name>
    <dbReference type="NCBI Taxonomy" id="5693"/>
    <lineage>
        <taxon>Eukaryota</taxon>
        <taxon>Discoba</taxon>
        <taxon>Euglenozoa</taxon>
        <taxon>Kinetoplastea</taxon>
        <taxon>Metakinetoplastina</taxon>
        <taxon>Trypanosomatida</taxon>
        <taxon>Trypanosomatidae</taxon>
        <taxon>Trypanosoma</taxon>
        <taxon>Schizotrypanum</taxon>
    </lineage>
</organism>
<dbReference type="PANTHER" id="PTHR46654">
    <property type="entry name" value="E3 UBIQUITIN-PROTEIN LIGASE HECTD3"/>
    <property type="match status" value="1"/>
</dbReference>
<reference evidence="4 5" key="1">
    <citation type="journal article" date="2018" name="Microb. Genom.">
        <title>Expanding an expanded genome: long-read sequencing of Trypanosoma cruzi.</title>
        <authorList>
            <person name="Berna L."/>
            <person name="Rodriguez M."/>
            <person name="Chiribao M.L."/>
            <person name="Parodi-Talice A."/>
            <person name="Pita S."/>
            <person name="Rijo G."/>
            <person name="Alvarez-Valin F."/>
            <person name="Robello C."/>
        </authorList>
    </citation>
    <scope>NUCLEOTIDE SEQUENCE [LARGE SCALE GENOMIC DNA]</scope>
    <source>
        <strain evidence="4 5">Dm28c</strain>
    </source>
</reference>
<dbReference type="VEuPathDB" id="TriTrypDB:C4B63_289g3"/>
<dbReference type="Gene3D" id="3.30.2410.10">
    <property type="entry name" value="Hect, E3 ligase catalytic domain"/>
    <property type="match status" value="1"/>
</dbReference>
<dbReference type="VEuPathDB" id="TriTrypDB:TCSYLVIO_003674"/>
<comment type="caution">
    <text evidence="4">The sequence shown here is derived from an EMBL/GenBank/DDBJ whole genome shotgun (WGS) entry which is preliminary data.</text>
</comment>
<dbReference type="VEuPathDB" id="TriTrypDB:C3747_29g275"/>
<feature type="active site" description="Glycyl thioester intermediate" evidence="2">
    <location>
        <position position="315"/>
    </location>
</feature>
<keyword evidence="1 2" id="KW-0833">Ubl conjugation pathway</keyword>
<dbReference type="VEuPathDB" id="TriTrypDB:TcCL_NonESM10238"/>
<dbReference type="Gene3D" id="3.90.1750.10">
    <property type="entry name" value="Hect, E3 ligase catalytic domains"/>
    <property type="match status" value="1"/>
</dbReference>
<dbReference type="VEuPathDB" id="TriTrypDB:TcCLB.508111.40"/>
<proteinExistence type="predicted"/>
<dbReference type="VEuPathDB" id="TriTrypDB:ECC02_008894"/>
<gene>
    <name evidence="4" type="ORF">C4B63_289g3</name>
</gene>
<dbReference type="InterPro" id="IPR035983">
    <property type="entry name" value="Hect_E3_ubiquitin_ligase"/>
</dbReference>
<dbReference type="GO" id="GO:0004842">
    <property type="term" value="F:ubiquitin-protein transferase activity"/>
    <property type="evidence" value="ECO:0007669"/>
    <property type="project" value="InterPro"/>
</dbReference>
<evidence type="ECO:0000313" key="5">
    <source>
        <dbReference type="Proteomes" id="UP000246121"/>
    </source>
</evidence>
<accession>A0A2V2UIE2</accession>
<feature type="domain" description="HECT" evidence="3">
    <location>
        <begin position="1"/>
        <end position="347"/>
    </location>
</feature>
<dbReference type="VEuPathDB" id="TriTrypDB:TcCLB.507875.10"/>
<dbReference type="VEuPathDB" id="TriTrypDB:TcG_07202"/>
<protein>
    <recommendedName>
        <fullName evidence="3">HECT domain-containing protein</fullName>
    </recommendedName>
</protein>
<dbReference type="AlphaFoldDB" id="A0A2V2UIE2"/>
<dbReference type="VEuPathDB" id="TriTrypDB:TCDM_10133"/>
<dbReference type="VEuPathDB" id="TriTrypDB:TcBrA4_0126000"/>
<dbReference type="VEuPathDB" id="TriTrypDB:TcYC6_0103200"/>
<dbReference type="Gene3D" id="3.30.2160.10">
    <property type="entry name" value="Hect, E3 ligase catalytic domain"/>
    <property type="match status" value="1"/>
</dbReference>
<evidence type="ECO:0000256" key="2">
    <source>
        <dbReference type="PROSITE-ProRule" id="PRU00104"/>
    </source>
</evidence>
<dbReference type="SMART" id="SM00119">
    <property type="entry name" value="HECTc"/>
    <property type="match status" value="1"/>
</dbReference>
<dbReference type="Proteomes" id="UP000246121">
    <property type="component" value="Unassembled WGS sequence"/>
</dbReference>
<name>A0A2V2UIE2_TRYCR</name>
<evidence type="ECO:0000259" key="3">
    <source>
        <dbReference type="PROSITE" id="PS50237"/>
    </source>
</evidence>
<dbReference type="Pfam" id="PF00632">
    <property type="entry name" value="HECT"/>
    <property type="match status" value="1"/>
</dbReference>
<dbReference type="VEuPathDB" id="TriTrypDB:Tc_MARK_2431"/>
<evidence type="ECO:0000313" key="4">
    <source>
        <dbReference type="EMBL" id="PWU83770.1"/>
    </source>
</evidence>
<dbReference type="SUPFAM" id="SSF56204">
    <property type="entry name" value="Hect, E3 ligase catalytic domain"/>
    <property type="match status" value="1"/>
</dbReference>
<dbReference type="InterPro" id="IPR042469">
    <property type="entry name" value="HECTD3"/>
</dbReference>
<dbReference type="InterPro" id="IPR000569">
    <property type="entry name" value="HECT_dom"/>
</dbReference>